<evidence type="ECO:0000313" key="3">
    <source>
        <dbReference type="Proteomes" id="UP000013827"/>
    </source>
</evidence>
<dbReference type="KEGG" id="ehx:EMIHUDRAFT_373811"/>
<keyword evidence="3" id="KW-1185">Reference proteome</keyword>
<proteinExistence type="predicted"/>
<protein>
    <submittedName>
        <fullName evidence="2">Uncharacterized protein</fullName>
    </submittedName>
</protein>
<dbReference type="HOGENOM" id="CLU_1392470_0_0_1"/>
<evidence type="ECO:0000313" key="2">
    <source>
        <dbReference type="EnsemblProtists" id="EOD25488"/>
    </source>
</evidence>
<dbReference type="AlphaFoldDB" id="A0A0D3JPQ3"/>
<dbReference type="RefSeq" id="XP_005777917.1">
    <property type="nucleotide sequence ID" value="XM_005777860.1"/>
</dbReference>
<reference evidence="2" key="2">
    <citation type="submission" date="2024-10" db="UniProtKB">
        <authorList>
            <consortium name="EnsemblProtists"/>
        </authorList>
    </citation>
    <scope>IDENTIFICATION</scope>
</reference>
<feature type="region of interest" description="Disordered" evidence="1">
    <location>
        <begin position="1"/>
        <end position="23"/>
    </location>
</feature>
<name>A0A0D3JPQ3_EMIH1</name>
<evidence type="ECO:0000256" key="1">
    <source>
        <dbReference type="SAM" id="MobiDB-lite"/>
    </source>
</evidence>
<reference evidence="3" key="1">
    <citation type="journal article" date="2013" name="Nature">
        <title>Pan genome of the phytoplankton Emiliania underpins its global distribution.</title>
        <authorList>
            <person name="Read B.A."/>
            <person name="Kegel J."/>
            <person name="Klute M.J."/>
            <person name="Kuo A."/>
            <person name="Lefebvre S.C."/>
            <person name="Maumus F."/>
            <person name="Mayer C."/>
            <person name="Miller J."/>
            <person name="Monier A."/>
            <person name="Salamov A."/>
            <person name="Young J."/>
            <person name="Aguilar M."/>
            <person name="Claverie J.M."/>
            <person name="Frickenhaus S."/>
            <person name="Gonzalez K."/>
            <person name="Herman E.K."/>
            <person name="Lin Y.C."/>
            <person name="Napier J."/>
            <person name="Ogata H."/>
            <person name="Sarno A.F."/>
            <person name="Shmutz J."/>
            <person name="Schroeder D."/>
            <person name="de Vargas C."/>
            <person name="Verret F."/>
            <person name="von Dassow P."/>
            <person name="Valentin K."/>
            <person name="Van de Peer Y."/>
            <person name="Wheeler G."/>
            <person name="Dacks J.B."/>
            <person name="Delwiche C.F."/>
            <person name="Dyhrman S.T."/>
            <person name="Glockner G."/>
            <person name="John U."/>
            <person name="Richards T."/>
            <person name="Worden A.Z."/>
            <person name="Zhang X."/>
            <person name="Grigoriev I.V."/>
            <person name="Allen A.E."/>
            <person name="Bidle K."/>
            <person name="Borodovsky M."/>
            <person name="Bowler C."/>
            <person name="Brownlee C."/>
            <person name="Cock J.M."/>
            <person name="Elias M."/>
            <person name="Gladyshev V.N."/>
            <person name="Groth M."/>
            <person name="Guda C."/>
            <person name="Hadaegh A."/>
            <person name="Iglesias-Rodriguez M.D."/>
            <person name="Jenkins J."/>
            <person name="Jones B.M."/>
            <person name="Lawson T."/>
            <person name="Leese F."/>
            <person name="Lindquist E."/>
            <person name="Lobanov A."/>
            <person name="Lomsadze A."/>
            <person name="Malik S.B."/>
            <person name="Marsh M.E."/>
            <person name="Mackinder L."/>
            <person name="Mock T."/>
            <person name="Mueller-Roeber B."/>
            <person name="Pagarete A."/>
            <person name="Parker M."/>
            <person name="Probert I."/>
            <person name="Quesneville H."/>
            <person name="Raines C."/>
            <person name="Rensing S.A."/>
            <person name="Riano-Pachon D.M."/>
            <person name="Richier S."/>
            <person name="Rokitta S."/>
            <person name="Shiraiwa Y."/>
            <person name="Soanes D.M."/>
            <person name="van der Giezen M."/>
            <person name="Wahlund T.M."/>
            <person name="Williams B."/>
            <person name="Wilson W."/>
            <person name="Wolfe G."/>
            <person name="Wurch L.L."/>
        </authorList>
    </citation>
    <scope>NUCLEOTIDE SEQUENCE</scope>
</reference>
<dbReference type="PaxDb" id="2903-EOD25488"/>
<organism evidence="2 3">
    <name type="scientific">Emiliania huxleyi (strain CCMP1516)</name>
    <dbReference type="NCBI Taxonomy" id="280463"/>
    <lineage>
        <taxon>Eukaryota</taxon>
        <taxon>Haptista</taxon>
        <taxon>Haptophyta</taxon>
        <taxon>Prymnesiophyceae</taxon>
        <taxon>Isochrysidales</taxon>
        <taxon>Noelaerhabdaceae</taxon>
        <taxon>Emiliania</taxon>
    </lineage>
</organism>
<dbReference type="EnsemblProtists" id="EOD25488">
    <property type="protein sequence ID" value="EOD25488"/>
    <property type="gene ID" value="EMIHUDRAFT_373811"/>
</dbReference>
<dbReference type="GeneID" id="17271034"/>
<dbReference type="Proteomes" id="UP000013827">
    <property type="component" value="Unassembled WGS sequence"/>
</dbReference>
<accession>A0A0D3JPQ3</accession>
<sequence>MARKRKQGKAADIERKRRIKKPGTAALSIKHRKRASANEAHLAAIGSESEMVHAMATTGVSQAGSSQDLLQIIWPPMVCVDGLSAEEDSRTKLLRCYQTATHAFPVYAIHGFRRAAVLVFESGDDEHAAGYERAQAVAAAAGGTLATWADATRWSSQRWAWRLCERVVGWRKVRPSATADLPELMERLVRMRLLPS</sequence>